<keyword evidence="2" id="KW-1185">Reference proteome</keyword>
<accession>A0A3N0YXB6</accession>
<dbReference type="Proteomes" id="UP000281406">
    <property type="component" value="Unassembled WGS sequence"/>
</dbReference>
<gene>
    <name evidence="1" type="ORF">DPX16_14468</name>
</gene>
<sequence length="79" mass="8910">MRAQFLRELFACTVSVFKQWLEEARDSAPLVSSQEEQENRLSTESSLITIKLWGRVLQASPVEFLPVEASIPPELSSDS</sequence>
<name>A0A3N0YXB6_ANAGA</name>
<dbReference type="AlphaFoldDB" id="A0A3N0YXB6"/>
<reference evidence="1 2" key="1">
    <citation type="submission" date="2018-10" db="EMBL/GenBank/DDBJ databases">
        <title>Genome assembly for a Yunnan-Guizhou Plateau 3E fish, Anabarilius grahami (Regan), and its evolutionary and genetic applications.</title>
        <authorList>
            <person name="Jiang W."/>
        </authorList>
    </citation>
    <scope>NUCLEOTIDE SEQUENCE [LARGE SCALE GENOMIC DNA]</scope>
    <source>
        <strain evidence="1">AG-KIZ</strain>
        <tissue evidence="1">Muscle</tissue>
    </source>
</reference>
<protein>
    <submittedName>
        <fullName evidence="1">Uncharacterized protein</fullName>
    </submittedName>
</protein>
<proteinExistence type="predicted"/>
<organism evidence="1 2">
    <name type="scientific">Anabarilius grahami</name>
    <name type="common">Kanglang fish</name>
    <name type="synonym">Barilius grahami</name>
    <dbReference type="NCBI Taxonomy" id="495550"/>
    <lineage>
        <taxon>Eukaryota</taxon>
        <taxon>Metazoa</taxon>
        <taxon>Chordata</taxon>
        <taxon>Craniata</taxon>
        <taxon>Vertebrata</taxon>
        <taxon>Euteleostomi</taxon>
        <taxon>Actinopterygii</taxon>
        <taxon>Neopterygii</taxon>
        <taxon>Teleostei</taxon>
        <taxon>Ostariophysi</taxon>
        <taxon>Cypriniformes</taxon>
        <taxon>Xenocyprididae</taxon>
        <taxon>Xenocypridinae</taxon>
        <taxon>Xenocypridinae incertae sedis</taxon>
        <taxon>Anabarilius</taxon>
    </lineage>
</organism>
<comment type="caution">
    <text evidence="1">The sequence shown here is derived from an EMBL/GenBank/DDBJ whole genome shotgun (WGS) entry which is preliminary data.</text>
</comment>
<evidence type="ECO:0000313" key="1">
    <source>
        <dbReference type="EMBL" id="ROL50937.1"/>
    </source>
</evidence>
<evidence type="ECO:0000313" key="2">
    <source>
        <dbReference type="Proteomes" id="UP000281406"/>
    </source>
</evidence>
<dbReference type="EMBL" id="RJVU01019258">
    <property type="protein sequence ID" value="ROL50937.1"/>
    <property type="molecule type" value="Genomic_DNA"/>
</dbReference>